<organism evidence="1 2">
    <name type="scientific">Eumeta variegata</name>
    <name type="common">Bagworm moth</name>
    <name type="synonym">Eumeta japonica</name>
    <dbReference type="NCBI Taxonomy" id="151549"/>
    <lineage>
        <taxon>Eukaryota</taxon>
        <taxon>Metazoa</taxon>
        <taxon>Ecdysozoa</taxon>
        <taxon>Arthropoda</taxon>
        <taxon>Hexapoda</taxon>
        <taxon>Insecta</taxon>
        <taxon>Pterygota</taxon>
        <taxon>Neoptera</taxon>
        <taxon>Endopterygota</taxon>
        <taxon>Lepidoptera</taxon>
        <taxon>Glossata</taxon>
        <taxon>Ditrysia</taxon>
        <taxon>Tineoidea</taxon>
        <taxon>Psychidae</taxon>
        <taxon>Oiketicinae</taxon>
        <taxon>Eumeta</taxon>
    </lineage>
</organism>
<sequence>MSTGVGVGDGGDGGRVEGLAVGGNGELRIFTKNLPSYILTDAAATAARTWQEVEAQPAVARNTPSCAVVELLPCKLDCRNDHIGSRWTLNSVMLFEQIENLKANSEDLAERNLCRLVGQKHRTCSFVIYLGRSRRRSQSSSRSRFSNLRSDTGLCSPIARLKGINSDTTIGYGSNDND</sequence>
<comment type="caution">
    <text evidence="1">The sequence shown here is derived from an EMBL/GenBank/DDBJ whole genome shotgun (WGS) entry which is preliminary data.</text>
</comment>
<name>A0A4C1YFR7_EUMVA</name>
<gene>
    <name evidence="1" type="ORF">EVAR_56287_1</name>
</gene>
<dbReference type="Proteomes" id="UP000299102">
    <property type="component" value="Unassembled WGS sequence"/>
</dbReference>
<reference evidence="1 2" key="1">
    <citation type="journal article" date="2019" name="Commun. Biol.">
        <title>The bagworm genome reveals a unique fibroin gene that provides high tensile strength.</title>
        <authorList>
            <person name="Kono N."/>
            <person name="Nakamura H."/>
            <person name="Ohtoshi R."/>
            <person name="Tomita M."/>
            <person name="Numata K."/>
            <person name="Arakawa K."/>
        </authorList>
    </citation>
    <scope>NUCLEOTIDE SEQUENCE [LARGE SCALE GENOMIC DNA]</scope>
</reference>
<accession>A0A4C1YFR7</accession>
<dbReference type="EMBL" id="BGZK01001231">
    <property type="protein sequence ID" value="GBP74996.1"/>
    <property type="molecule type" value="Genomic_DNA"/>
</dbReference>
<evidence type="ECO:0000313" key="1">
    <source>
        <dbReference type="EMBL" id="GBP74996.1"/>
    </source>
</evidence>
<evidence type="ECO:0000313" key="2">
    <source>
        <dbReference type="Proteomes" id="UP000299102"/>
    </source>
</evidence>
<protein>
    <submittedName>
        <fullName evidence="1">Uncharacterized protein</fullName>
    </submittedName>
</protein>
<keyword evidence="2" id="KW-1185">Reference proteome</keyword>
<dbReference type="AlphaFoldDB" id="A0A4C1YFR7"/>
<proteinExistence type="predicted"/>